<feature type="chain" id="PRO_5047049662" description="Yeast cell wall synthesis Kre9/Knh1-like N-terminal domain-containing protein" evidence="2">
    <location>
        <begin position="20"/>
        <end position="233"/>
    </location>
</feature>
<keyword evidence="1 2" id="KW-0732">Signal</keyword>
<evidence type="ECO:0000259" key="3">
    <source>
        <dbReference type="Pfam" id="PF10342"/>
    </source>
</evidence>
<accession>A0ABR3RX63</accession>
<dbReference type="InterPro" id="IPR052982">
    <property type="entry name" value="SRP1/TIP1-like"/>
</dbReference>
<gene>
    <name evidence="4" type="ORF">SLS59_001387</name>
</gene>
<proteinExistence type="predicted"/>
<dbReference type="PANTHER" id="PTHR40633">
    <property type="entry name" value="MATRIX PROTEIN, PUTATIVE (AFU_ORTHOLOGUE AFUA_8G05410)-RELATED"/>
    <property type="match status" value="1"/>
</dbReference>
<sequence>MRFFQMVASSAAFIAAALALEINQYPTSGVQAGQTYTVTYSPADNTPTTFILRKGLSTDLGTIGTLTSTATGGTFSWTVDKNLVDGADYALEIRQDGATPNYSGQFGLTGGSAAASSSAASSASASSASAYSVSSVIASRASSASSAASASASLSSLISSVISSAHASATGTGAVTASHNGTVSSATLSRSATGSASSTGSAGIPESTGAASSLSSAPLALLFGAAGAFAFLN</sequence>
<feature type="signal peptide" evidence="2">
    <location>
        <begin position="1"/>
        <end position="19"/>
    </location>
</feature>
<protein>
    <recommendedName>
        <fullName evidence="3">Yeast cell wall synthesis Kre9/Knh1-like N-terminal domain-containing protein</fullName>
    </recommendedName>
</protein>
<comment type="caution">
    <text evidence="4">The sequence shown here is derived from an EMBL/GenBank/DDBJ whole genome shotgun (WGS) entry which is preliminary data.</text>
</comment>
<dbReference type="EMBL" id="JAKIXB020000004">
    <property type="protein sequence ID" value="KAL1609024.1"/>
    <property type="molecule type" value="Genomic_DNA"/>
</dbReference>
<dbReference type="Pfam" id="PF10342">
    <property type="entry name" value="Kre9_KNH"/>
    <property type="match status" value="1"/>
</dbReference>
<evidence type="ECO:0000256" key="2">
    <source>
        <dbReference type="SAM" id="SignalP"/>
    </source>
</evidence>
<organism evidence="4 5">
    <name type="scientific">Nothophoma quercina</name>
    <dbReference type="NCBI Taxonomy" id="749835"/>
    <lineage>
        <taxon>Eukaryota</taxon>
        <taxon>Fungi</taxon>
        <taxon>Dikarya</taxon>
        <taxon>Ascomycota</taxon>
        <taxon>Pezizomycotina</taxon>
        <taxon>Dothideomycetes</taxon>
        <taxon>Pleosporomycetidae</taxon>
        <taxon>Pleosporales</taxon>
        <taxon>Pleosporineae</taxon>
        <taxon>Didymellaceae</taxon>
        <taxon>Nothophoma</taxon>
    </lineage>
</organism>
<dbReference type="Proteomes" id="UP001521222">
    <property type="component" value="Unassembled WGS sequence"/>
</dbReference>
<evidence type="ECO:0000256" key="1">
    <source>
        <dbReference type="ARBA" id="ARBA00022729"/>
    </source>
</evidence>
<dbReference type="InterPro" id="IPR018466">
    <property type="entry name" value="Kre9/Knh1-like_N"/>
</dbReference>
<evidence type="ECO:0000313" key="4">
    <source>
        <dbReference type="EMBL" id="KAL1609024.1"/>
    </source>
</evidence>
<dbReference type="PANTHER" id="PTHR40633:SF1">
    <property type="entry name" value="GPI ANCHORED SERINE-THREONINE RICH PROTEIN (AFU_ORTHOLOGUE AFUA_1G03630)"/>
    <property type="match status" value="1"/>
</dbReference>
<feature type="domain" description="Yeast cell wall synthesis Kre9/Knh1-like N-terminal" evidence="3">
    <location>
        <begin position="29"/>
        <end position="108"/>
    </location>
</feature>
<name>A0ABR3RX63_9PLEO</name>
<keyword evidence="5" id="KW-1185">Reference proteome</keyword>
<reference evidence="4 5" key="1">
    <citation type="submission" date="2024-02" db="EMBL/GenBank/DDBJ databases">
        <title>De novo assembly and annotation of 12 fungi associated with fruit tree decline syndrome in Ontario, Canada.</title>
        <authorList>
            <person name="Sulman M."/>
            <person name="Ellouze W."/>
            <person name="Ilyukhin E."/>
        </authorList>
    </citation>
    <scope>NUCLEOTIDE SEQUENCE [LARGE SCALE GENOMIC DNA]</scope>
    <source>
        <strain evidence="4 5">M97-236</strain>
    </source>
</reference>
<evidence type="ECO:0000313" key="5">
    <source>
        <dbReference type="Proteomes" id="UP001521222"/>
    </source>
</evidence>